<evidence type="ECO:0000313" key="2">
    <source>
        <dbReference type="EMBL" id="MBF9150819.1"/>
    </source>
</evidence>
<accession>A0ABS0HFV1</accession>
<comment type="caution">
    <text evidence="2">The sequence shown here is derived from an EMBL/GenBank/DDBJ whole genome shotgun (WGS) entry which is preliminary data.</text>
</comment>
<dbReference type="Pfam" id="PF13449">
    <property type="entry name" value="Phytase-like"/>
    <property type="match status" value="1"/>
</dbReference>
<evidence type="ECO:0000313" key="3">
    <source>
        <dbReference type="Proteomes" id="UP000600799"/>
    </source>
</evidence>
<reference evidence="2 3" key="1">
    <citation type="submission" date="2020-11" db="EMBL/GenBank/DDBJ databases">
        <title>The genome sequence of Novosphingobium sp. 1Y9A.</title>
        <authorList>
            <person name="Liu Y."/>
        </authorList>
    </citation>
    <scope>NUCLEOTIDE SEQUENCE [LARGE SCALE GENOMIC DNA]</scope>
    <source>
        <strain evidence="2 3">1Y9A</strain>
    </source>
</reference>
<protein>
    <submittedName>
        <fullName evidence="2">Esterase-like activity of phytase family protein</fullName>
    </submittedName>
</protein>
<evidence type="ECO:0000259" key="1">
    <source>
        <dbReference type="Pfam" id="PF13449"/>
    </source>
</evidence>
<sequence length="325" mass="35956">MRKVLAFLLLLLPLLWLSWTGPRPNPNLGTGKVLVEDILAEVPAAERAGLAPFAIEGLWRISGTDRFFGGYSALVQSRSGGFLAISDRNRVLSLPLPPRTGWSLPKVQRAVSLRLADGRYFGFDVESAVRDPDGALWLGLEDNRNVVRVDTRLGKARLLEVPEIADWPRNGGTEAMARLPDGRWAMLCESCGTGRGGLHLGLIFPGHPGETKGQPFGVIVPPGFDPVDAVALPDGRLLLLVRRFAFLLPHFEARLVLADLRRLDPTRPLRTQQLATLDGPYLRENWEGMTLVPEGKGHALWLITDANDSAFQETRLMKLRLPERF</sequence>
<organism evidence="2 3">
    <name type="scientific">Novosphingobium jiangmenense</name>
    <dbReference type="NCBI Taxonomy" id="2791981"/>
    <lineage>
        <taxon>Bacteria</taxon>
        <taxon>Pseudomonadati</taxon>
        <taxon>Pseudomonadota</taxon>
        <taxon>Alphaproteobacteria</taxon>
        <taxon>Sphingomonadales</taxon>
        <taxon>Sphingomonadaceae</taxon>
        <taxon>Novosphingobium</taxon>
    </lineage>
</organism>
<dbReference type="InterPro" id="IPR027372">
    <property type="entry name" value="Phytase-like_dom"/>
</dbReference>
<gene>
    <name evidence="2" type="ORF">I2488_07375</name>
</gene>
<dbReference type="EMBL" id="JADQDC010000004">
    <property type="protein sequence ID" value="MBF9150819.1"/>
    <property type="molecule type" value="Genomic_DNA"/>
</dbReference>
<dbReference type="SUPFAM" id="SSF63829">
    <property type="entry name" value="Calcium-dependent phosphotriesterase"/>
    <property type="match status" value="1"/>
</dbReference>
<feature type="domain" description="Phytase-like" evidence="1">
    <location>
        <begin position="68"/>
        <end position="307"/>
    </location>
</feature>
<dbReference type="RefSeq" id="WP_196275160.1">
    <property type="nucleotide sequence ID" value="NZ_JADQDC010000004.1"/>
</dbReference>
<keyword evidence="3" id="KW-1185">Reference proteome</keyword>
<proteinExistence type="predicted"/>
<name>A0ABS0HFV1_9SPHN</name>
<dbReference type="Proteomes" id="UP000600799">
    <property type="component" value="Unassembled WGS sequence"/>
</dbReference>